<evidence type="ECO:0000313" key="13">
    <source>
        <dbReference type="EMBL" id="XCO75057.1"/>
    </source>
</evidence>
<evidence type="ECO:0000256" key="4">
    <source>
        <dbReference type="ARBA" id="ARBA00022481"/>
    </source>
</evidence>
<keyword evidence="3" id="KW-1003">Cell membrane</keyword>
<dbReference type="GO" id="GO:0015628">
    <property type="term" value="P:protein secretion by the type II secretion system"/>
    <property type="evidence" value="ECO:0007669"/>
    <property type="project" value="InterPro"/>
</dbReference>
<reference evidence="12 14" key="1">
    <citation type="submission" date="2024-02" db="EMBL/GenBank/DDBJ databases">
        <title>Lysobacter Genome Sequencing and Mining.</title>
        <authorList>
            <person name="Bierman J."/>
            <person name="Walker M.C."/>
        </authorList>
    </citation>
    <scope>NUCLEOTIDE SEQUENCE [LARGE SCALE GENOMIC DNA]</scope>
    <source>
        <strain evidence="12 14">PB6250</strain>
    </source>
</reference>
<dbReference type="EMBL" id="JBANDL010000002">
    <property type="protein sequence ID" value="MEI2456137.1"/>
    <property type="molecule type" value="Genomic_DNA"/>
</dbReference>
<protein>
    <recommendedName>
        <fullName evidence="2">Type II secretion system protein H</fullName>
    </recommendedName>
    <alternativeName>
        <fullName evidence="10">General secretion pathway protein H</fullName>
    </alternativeName>
</protein>
<evidence type="ECO:0000313" key="14">
    <source>
        <dbReference type="Proteomes" id="UP001387215"/>
    </source>
</evidence>
<dbReference type="GO" id="GO:0015627">
    <property type="term" value="C:type II protein secretion system complex"/>
    <property type="evidence" value="ECO:0007669"/>
    <property type="project" value="InterPro"/>
</dbReference>
<evidence type="ECO:0000313" key="12">
    <source>
        <dbReference type="EMBL" id="MEI2456137.1"/>
    </source>
</evidence>
<accession>A0AAU8MSR3</accession>
<dbReference type="InterPro" id="IPR022346">
    <property type="entry name" value="T2SS_GspH"/>
</dbReference>
<name>A0AAU8MSR3_9GAMM</name>
<keyword evidence="7" id="KW-1133">Transmembrane helix</keyword>
<evidence type="ECO:0000256" key="10">
    <source>
        <dbReference type="ARBA" id="ARBA00030775"/>
    </source>
</evidence>
<evidence type="ECO:0000256" key="2">
    <source>
        <dbReference type="ARBA" id="ARBA00021549"/>
    </source>
</evidence>
<evidence type="ECO:0000256" key="6">
    <source>
        <dbReference type="ARBA" id="ARBA00022692"/>
    </source>
</evidence>
<comment type="similarity">
    <text evidence="9">Belongs to the GSP H family.</text>
</comment>
<evidence type="ECO:0000256" key="8">
    <source>
        <dbReference type="ARBA" id="ARBA00023136"/>
    </source>
</evidence>
<evidence type="ECO:0000256" key="5">
    <source>
        <dbReference type="ARBA" id="ARBA00022519"/>
    </source>
</evidence>
<dbReference type="Gene3D" id="3.55.40.10">
    <property type="entry name" value="minor pseudopilin epsh domain"/>
    <property type="match status" value="1"/>
</dbReference>
<evidence type="ECO:0000256" key="1">
    <source>
        <dbReference type="ARBA" id="ARBA00004377"/>
    </source>
</evidence>
<keyword evidence="5" id="KW-0997">Cell inner membrane</keyword>
<dbReference type="GO" id="GO:0005886">
    <property type="term" value="C:plasma membrane"/>
    <property type="evidence" value="ECO:0007669"/>
    <property type="project" value="UniProtKB-SubCell"/>
</dbReference>
<feature type="domain" description="General secretion pathway GspH" evidence="11">
    <location>
        <begin position="46"/>
        <end position="157"/>
    </location>
</feature>
<gene>
    <name evidence="13" type="ORF">ABU614_22390</name>
    <name evidence="12" type="ORF">V2J18_15850</name>
</gene>
<organism evidence="13">
    <name type="scientific">Lysobacter firmicutimachus</name>
    <dbReference type="NCBI Taxonomy" id="1792846"/>
    <lineage>
        <taxon>Bacteria</taxon>
        <taxon>Pseudomonadati</taxon>
        <taxon>Pseudomonadota</taxon>
        <taxon>Gammaproteobacteria</taxon>
        <taxon>Lysobacterales</taxon>
        <taxon>Lysobacteraceae</taxon>
        <taxon>Lysobacter</taxon>
    </lineage>
</organism>
<evidence type="ECO:0000259" key="11">
    <source>
        <dbReference type="Pfam" id="PF12019"/>
    </source>
</evidence>
<dbReference type="PROSITE" id="PS00409">
    <property type="entry name" value="PROKAR_NTER_METHYL"/>
    <property type="match status" value="1"/>
</dbReference>
<evidence type="ECO:0000256" key="7">
    <source>
        <dbReference type="ARBA" id="ARBA00022989"/>
    </source>
</evidence>
<proteinExistence type="inferred from homology"/>
<keyword evidence="4" id="KW-0488">Methylation</keyword>
<reference evidence="13" key="2">
    <citation type="submission" date="2024-06" db="EMBL/GenBank/DDBJ databases">
        <authorList>
            <person name="Li S."/>
        </authorList>
    </citation>
    <scope>NUCLEOTIDE SEQUENCE</scope>
    <source>
        <strain evidence="13">SR10</strain>
    </source>
</reference>
<keyword evidence="14" id="KW-1185">Reference proteome</keyword>
<dbReference type="InterPro" id="IPR012902">
    <property type="entry name" value="N_methyl_site"/>
</dbReference>
<dbReference type="Pfam" id="PF12019">
    <property type="entry name" value="GspH"/>
    <property type="match status" value="1"/>
</dbReference>
<evidence type="ECO:0000256" key="9">
    <source>
        <dbReference type="ARBA" id="ARBA00025772"/>
    </source>
</evidence>
<keyword evidence="8" id="KW-0472">Membrane</keyword>
<sequence length="179" mass="18792">MRRMRGITLIEVAIALTIGFLLFGFAVPAMHQAVARTRIGHARLALADSFLHANRVAVATGSATVICPAPQDGGCRASTDWSAGWLVFADVDGDRRYGPSDTLIQRRRALAGDIRLLSTAGRTRIVFQPEGDAAGSNLTFTLCSRGAGQAGLLVLSNPGRVRLDAASAAQTAACRYGPG</sequence>
<dbReference type="SUPFAM" id="SSF54523">
    <property type="entry name" value="Pili subunits"/>
    <property type="match status" value="1"/>
</dbReference>
<dbReference type="EMBL" id="CP159925">
    <property type="protein sequence ID" value="XCO75057.1"/>
    <property type="molecule type" value="Genomic_DNA"/>
</dbReference>
<keyword evidence="6" id="KW-0812">Transmembrane</keyword>
<dbReference type="Proteomes" id="UP001387215">
    <property type="component" value="Unassembled WGS sequence"/>
</dbReference>
<dbReference type="RefSeq" id="WP_336132294.1">
    <property type="nucleotide sequence ID" value="NZ_CP159925.1"/>
</dbReference>
<dbReference type="AlphaFoldDB" id="A0AAU8MSR3"/>
<comment type="subcellular location">
    <subcellularLocation>
        <location evidence="1">Cell inner membrane</location>
        <topology evidence="1">Single-pass membrane protein</topology>
    </subcellularLocation>
</comment>
<evidence type="ECO:0000256" key="3">
    <source>
        <dbReference type="ARBA" id="ARBA00022475"/>
    </source>
</evidence>
<dbReference type="InterPro" id="IPR045584">
    <property type="entry name" value="Pilin-like"/>
</dbReference>